<evidence type="ECO:0000313" key="4">
    <source>
        <dbReference type="Proteomes" id="UP000325672"/>
    </source>
</evidence>
<accession>A0A5N6T471</accession>
<organism evidence="3 4">
    <name type="scientific">Aspergillus pseudotamarii</name>
    <dbReference type="NCBI Taxonomy" id="132259"/>
    <lineage>
        <taxon>Eukaryota</taxon>
        <taxon>Fungi</taxon>
        <taxon>Dikarya</taxon>
        <taxon>Ascomycota</taxon>
        <taxon>Pezizomycotina</taxon>
        <taxon>Eurotiomycetes</taxon>
        <taxon>Eurotiomycetidae</taxon>
        <taxon>Eurotiales</taxon>
        <taxon>Aspergillaceae</taxon>
        <taxon>Aspergillus</taxon>
        <taxon>Aspergillus subgen. Circumdati</taxon>
    </lineage>
</organism>
<evidence type="ECO:0000313" key="3">
    <source>
        <dbReference type="EMBL" id="KAE8141092.1"/>
    </source>
</evidence>
<proteinExistence type="predicted"/>
<dbReference type="PANTHER" id="PTHR43353">
    <property type="entry name" value="SUCCINATE-SEMIALDEHYDE DEHYDROGENASE, MITOCHONDRIAL"/>
    <property type="match status" value="1"/>
</dbReference>
<evidence type="ECO:0000256" key="1">
    <source>
        <dbReference type="ARBA" id="ARBA00023002"/>
    </source>
</evidence>
<dbReference type="InterPro" id="IPR050740">
    <property type="entry name" value="Aldehyde_DH_Superfamily"/>
</dbReference>
<protein>
    <submittedName>
        <fullName evidence="3">Aldehyde/histidinol dehydrogenase</fullName>
    </submittedName>
</protein>
<dbReference type="GeneID" id="43643260"/>
<dbReference type="Proteomes" id="UP000325672">
    <property type="component" value="Unassembled WGS sequence"/>
</dbReference>
<evidence type="ECO:0000259" key="2">
    <source>
        <dbReference type="Pfam" id="PF00171"/>
    </source>
</evidence>
<dbReference type="InterPro" id="IPR016163">
    <property type="entry name" value="Ald_DH_C"/>
</dbReference>
<feature type="domain" description="Aldehyde dehydrogenase" evidence="2">
    <location>
        <begin position="174"/>
        <end position="283"/>
    </location>
</feature>
<dbReference type="SUPFAM" id="SSF53720">
    <property type="entry name" value="ALDH-like"/>
    <property type="match status" value="1"/>
</dbReference>
<dbReference type="AlphaFoldDB" id="A0A5N6T471"/>
<dbReference type="GO" id="GO:0009450">
    <property type="term" value="P:gamma-aminobutyric acid catabolic process"/>
    <property type="evidence" value="ECO:0007669"/>
    <property type="project" value="TreeGrafter"/>
</dbReference>
<dbReference type="Pfam" id="PF00171">
    <property type="entry name" value="Aldedh"/>
    <property type="match status" value="1"/>
</dbReference>
<dbReference type="RefSeq" id="XP_031917155.1">
    <property type="nucleotide sequence ID" value="XM_032059050.1"/>
</dbReference>
<dbReference type="PANTHER" id="PTHR43353:SF5">
    <property type="entry name" value="SUCCINATE-SEMIALDEHYDE DEHYDROGENASE, MITOCHONDRIAL"/>
    <property type="match status" value="1"/>
</dbReference>
<dbReference type="InterPro" id="IPR015590">
    <property type="entry name" value="Aldehyde_DH_dom"/>
</dbReference>
<dbReference type="GO" id="GO:0004777">
    <property type="term" value="F:succinate-semialdehyde dehydrogenase (NAD+) activity"/>
    <property type="evidence" value="ECO:0007669"/>
    <property type="project" value="TreeGrafter"/>
</dbReference>
<gene>
    <name evidence="3" type="ORF">BDV38DRAFT_279541</name>
</gene>
<keyword evidence="1" id="KW-0560">Oxidoreductase</keyword>
<dbReference type="OrthoDB" id="4507105at2759"/>
<sequence>MSDRCLRPNFFSIRQVNHKNEFQHRSNRLIKDPEDDYEIIRVTDMGCADTVLAIEYAQEAFKTYSRMPPPGAPMASHSQSSPGSVQYAINFIDWYETAIEKALGATIPCCARQQPYLDYPTASGDRGGHNSLGLSTSDGNEKGGNASFLVFADANLEQAAKVLYQTLTGLISSPPTIITQCEQGMRFMDEEAFGSIAFLVPFETEEQAIQMAHESDVGLAAYFYTEVISRMFRVSEALKVGMVGARTELVSTAEQLFGGVHESGLGREGGIAALEECLDIKSVTIGI</sequence>
<dbReference type="EMBL" id="ML743559">
    <property type="protein sequence ID" value="KAE8141092.1"/>
    <property type="molecule type" value="Genomic_DNA"/>
</dbReference>
<reference evidence="3 4" key="1">
    <citation type="submission" date="2019-04" db="EMBL/GenBank/DDBJ databases">
        <title>Friends and foes A comparative genomics study of 23 Aspergillus species from section Flavi.</title>
        <authorList>
            <consortium name="DOE Joint Genome Institute"/>
            <person name="Kjaerbolling I."/>
            <person name="Vesth T."/>
            <person name="Frisvad J.C."/>
            <person name="Nybo J.L."/>
            <person name="Theobald S."/>
            <person name="Kildgaard S."/>
            <person name="Isbrandt T."/>
            <person name="Kuo A."/>
            <person name="Sato A."/>
            <person name="Lyhne E.K."/>
            <person name="Kogle M.E."/>
            <person name="Wiebenga A."/>
            <person name="Kun R.S."/>
            <person name="Lubbers R.J."/>
            <person name="Makela M.R."/>
            <person name="Barry K."/>
            <person name="Chovatia M."/>
            <person name="Clum A."/>
            <person name="Daum C."/>
            <person name="Haridas S."/>
            <person name="He G."/>
            <person name="LaButti K."/>
            <person name="Lipzen A."/>
            <person name="Mondo S."/>
            <person name="Riley R."/>
            <person name="Salamov A."/>
            <person name="Simmons B.A."/>
            <person name="Magnuson J.K."/>
            <person name="Henrissat B."/>
            <person name="Mortensen U.H."/>
            <person name="Larsen T.O."/>
            <person name="Devries R.P."/>
            <person name="Grigoriev I.V."/>
            <person name="Machida M."/>
            <person name="Baker S.E."/>
            <person name="Andersen M.R."/>
        </authorList>
    </citation>
    <scope>NUCLEOTIDE SEQUENCE [LARGE SCALE GENOMIC DNA]</scope>
    <source>
        <strain evidence="3 4">CBS 117625</strain>
    </source>
</reference>
<keyword evidence="4" id="KW-1185">Reference proteome</keyword>
<dbReference type="Gene3D" id="3.40.309.10">
    <property type="entry name" value="Aldehyde Dehydrogenase, Chain A, domain 2"/>
    <property type="match status" value="1"/>
</dbReference>
<name>A0A5N6T471_ASPPS</name>
<dbReference type="InterPro" id="IPR016161">
    <property type="entry name" value="Ald_DH/histidinol_DH"/>
</dbReference>